<evidence type="ECO:0000313" key="8">
    <source>
        <dbReference type="EMBL" id="XAM17944.1"/>
    </source>
</evidence>
<keyword evidence="5" id="KW-0812">Transmembrane</keyword>
<keyword evidence="9" id="KW-1185">Reference proteome</keyword>
<organism evidence="8 9">
    <name type="scientific">Helicobacter mastomyrinus</name>
    <dbReference type="NCBI Taxonomy" id="287948"/>
    <lineage>
        <taxon>Bacteria</taxon>
        <taxon>Pseudomonadati</taxon>
        <taxon>Campylobacterota</taxon>
        <taxon>Epsilonproteobacteria</taxon>
        <taxon>Campylobacterales</taxon>
        <taxon>Helicobacteraceae</taxon>
        <taxon>Helicobacter</taxon>
    </lineage>
</organism>
<evidence type="ECO:0000256" key="4">
    <source>
        <dbReference type="ARBA" id="ARBA00022452"/>
    </source>
</evidence>
<dbReference type="InterPro" id="IPR051906">
    <property type="entry name" value="TolC-like"/>
</dbReference>
<reference evidence="8 9" key="1">
    <citation type="submission" date="2024-02" db="EMBL/GenBank/DDBJ databases">
        <title>Genome and pathogenicity analysis of Helicobacter mastomyrinus isolated from mice.</title>
        <authorList>
            <person name="Zhu L."/>
        </authorList>
    </citation>
    <scope>NUCLEOTIDE SEQUENCE [LARGE SCALE GENOMIC DNA]</scope>
    <source>
        <strain evidence="8 9">Hm-17</strain>
    </source>
</reference>
<keyword evidence="6" id="KW-0472">Membrane</keyword>
<keyword evidence="7" id="KW-0998">Cell outer membrane</keyword>
<keyword evidence="3" id="KW-0813">Transport</keyword>
<keyword evidence="4" id="KW-1134">Transmembrane beta strand</keyword>
<comment type="subcellular location">
    <subcellularLocation>
        <location evidence="1">Cell outer membrane</location>
    </subcellularLocation>
</comment>
<protein>
    <submittedName>
        <fullName evidence="8">TolC family protein</fullName>
    </submittedName>
</protein>
<evidence type="ECO:0000256" key="1">
    <source>
        <dbReference type="ARBA" id="ARBA00004442"/>
    </source>
</evidence>
<accession>A0ABZ3F7A8</accession>
<dbReference type="EMBL" id="CP145316">
    <property type="protein sequence ID" value="XAM17944.1"/>
    <property type="molecule type" value="Genomic_DNA"/>
</dbReference>
<dbReference type="PANTHER" id="PTHR30026">
    <property type="entry name" value="OUTER MEMBRANE PROTEIN TOLC"/>
    <property type="match status" value="1"/>
</dbReference>
<sequence length="443" mass="50157">MKGIILLLTLCSMLIAQEDSSYATQKEVSVAETESTHIVGGVFSLAELLEGAKRNYNLEAKDLAILQAQATNAAAYTEFLPTVDGAYQYQDTDNSYMRLKANTGSIKGNWEVFSGLKTYHKVREKASLYRASLEDKESTKDQLFLSIIEQYYGYFTNRAKLVSLEQKRVQLQSNVKRVERLFNAGLTTVDDVESLRSEFLATEHELANVRLEAEKNKLMLSLLANVEVGDLERKTIKAPLFKLEENRHDLNMLGFQADSAKYQARQITYLPIISISDTYVSNGGVDAAFKGLGAAEAAQYGSIITRQYPPKQNQIMINATIHLDFLTTYKQYQAARLGYLKNLKELAYKKEEQKKDEKLYRKSLEIAVAKIKASEAALRSASIAFENVAKKYDAQILNFTDYLQSLTTKVEAEATYNQALNDYEMQKAYYIYYSGQDLQEHIQ</sequence>
<evidence type="ECO:0000256" key="6">
    <source>
        <dbReference type="ARBA" id="ARBA00023136"/>
    </source>
</evidence>
<dbReference type="Gene3D" id="1.20.1600.10">
    <property type="entry name" value="Outer membrane efflux proteins (OEP)"/>
    <property type="match status" value="1"/>
</dbReference>
<gene>
    <name evidence="8" type="ORF">V3I05_09695</name>
</gene>
<evidence type="ECO:0000256" key="7">
    <source>
        <dbReference type="ARBA" id="ARBA00023237"/>
    </source>
</evidence>
<evidence type="ECO:0000313" key="9">
    <source>
        <dbReference type="Proteomes" id="UP001434737"/>
    </source>
</evidence>
<dbReference type="Proteomes" id="UP001434737">
    <property type="component" value="Chromosome"/>
</dbReference>
<evidence type="ECO:0000256" key="3">
    <source>
        <dbReference type="ARBA" id="ARBA00022448"/>
    </source>
</evidence>
<name>A0ABZ3F7A8_9HELI</name>
<dbReference type="RefSeq" id="WP_300448175.1">
    <property type="nucleotide sequence ID" value="NZ_CP145316.1"/>
</dbReference>
<dbReference type="Pfam" id="PF02321">
    <property type="entry name" value="OEP"/>
    <property type="match status" value="1"/>
</dbReference>
<evidence type="ECO:0000256" key="2">
    <source>
        <dbReference type="ARBA" id="ARBA00007613"/>
    </source>
</evidence>
<dbReference type="SUPFAM" id="SSF56954">
    <property type="entry name" value="Outer membrane efflux proteins (OEP)"/>
    <property type="match status" value="1"/>
</dbReference>
<dbReference type="InterPro" id="IPR003423">
    <property type="entry name" value="OMP_efflux"/>
</dbReference>
<comment type="similarity">
    <text evidence="2">Belongs to the outer membrane factor (OMF) (TC 1.B.17) family.</text>
</comment>
<dbReference type="PANTHER" id="PTHR30026:SF20">
    <property type="entry name" value="OUTER MEMBRANE PROTEIN TOLC"/>
    <property type="match status" value="1"/>
</dbReference>
<evidence type="ECO:0000256" key="5">
    <source>
        <dbReference type="ARBA" id="ARBA00022692"/>
    </source>
</evidence>
<proteinExistence type="inferred from homology"/>